<dbReference type="PANTHER" id="PTHR10188:SF6">
    <property type="entry name" value="N(4)-(BETA-N-ACETYLGLUCOSAMINYL)-L-ASPARAGINASE"/>
    <property type="match status" value="1"/>
</dbReference>
<dbReference type="GO" id="GO:0006508">
    <property type="term" value="P:proteolysis"/>
    <property type="evidence" value="ECO:0007669"/>
    <property type="project" value="UniProtKB-KW"/>
</dbReference>
<evidence type="ECO:0000256" key="3">
    <source>
        <dbReference type="ARBA" id="ARBA00022813"/>
    </source>
</evidence>
<evidence type="ECO:0000256" key="4">
    <source>
        <dbReference type="ARBA" id="ARBA00069124"/>
    </source>
</evidence>
<comment type="caution">
    <text evidence="8">The sequence shown here is derived from an EMBL/GenBank/DDBJ whole genome shotgun (WGS) entry which is preliminary data.</text>
</comment>
<dbReference type="AlphaFoldDB" id="A0A2T6ACU9"/>
<evidence type="ECO:0000256" key="5">
    <source>
        <dbReference type="PIRSR" id="PIRSR600246-1"/>
    </source>
</evidence>
<evidence type="ECO:0000313" key="9">
    <source>
        <dbReference type="Proteomes" id="UP000244174"/>
    </source>
</evidence>
<keyword evidence="3" id="KW-0068">Autocatalytic cleavage</keyword>
<evidence type="ECO:0000256" key="1">
    <source>
        <dbReference type="ARBA" id="ARBA00022670"/>
    </source>
</evidence>
<dbReference type="SUPFAM" id="SSF56235">
    <property type="entry name" value="N-terminal nucleophile aminohydrolases (Ntn hydrolases)"/>
    <property type="match status" value="1"/>
</dbReference>
<feature type="active site" description="Nucleophile" evidence="5">
    <location>
        <position position="178"/>
    </location>
</feature>
<dbReference type="EMBL" id="QBKQ01000004">
    <property type="protein sequence ID" value="PTX41606.1"/>
    <property type="molecule type" value="Genomic_DNA"/>
</dbReference>
<organism evidence="8 9">
    <name type="scientific">Christiangramia gaetbulicola</name>
    <dbReference type="NCBI Taxonomy" id="703340"/>
    <lineage>
        <taxon>Bacteria</taxon>
        <taxon>Pseudomonadati</taxon>
        <taxon>Bacteroidota</taxon>
        <taxon>Flavobacteriia</taxon>
        <taxon>Flavobacteriales</taxon>
        <taxon>Flavobacteriaceae</taxon>
        <taxon>Christiangramia</taxon>
    </lineage>
</organism>
<feature type="binding site" evidence="6">
    <location>
        <begin position="229"/>
        <end position="232"/>
    </location>
    <ligand>
        <name>substrate</name>
    </ligand>
</feature>
<dbReference type="RefSeq" id="WP_108172982.1">
    <property type="nucleotide sequence ID" value="NZ_QBKQ01000004.1"/>
</dbReference>
<dbReference type="OrthoDB" id="9780217at2"/>
<dbReference type="PANTHER" id="PTHR10188">
    <property type="entry name" value="L-ASPARAGINASE"/>
    <property type="match status" value="1"/>
</dbReference>
<proteinExistence type="predicted"/>
<dbReference type="CDD" id="cd04701">
    <property type="entry name" value="Asparaginase_2"/>
    <property type="match status" value="1"/>
</dbReference>
<dbReference type="Proteomes" id="UP000244174">
    <property type="component" value="Unassembled WGS sequence"/>
</dbReference>
<feature type="site" description="Cleavage; by autolysis" evidence="7">
    <location>
        <begin position="177"/>
        <end position="178"/>
    </location>
</feature>
<dbReference type="InterPro" id="IPR029055">
    <property type="entry name" value="Ntn_hydrolases_N"/>
</dbReference>
<dbReference type="InterPro" id="IPR000246">
    <property type="entry name" value="Peptidase_T2"/>
</dbReference>
<sequence length="315" mass="33661">MTKKYKYSLCIHGGAGVIEKENLSSSDKDLILKDLNASLEAGEKILAAGGSAIDAVCAAVVVLENSRHFNAGKGAVYSRNGKHLLEASIMDGSNLKAGALANCSRVKNPVNFARTLMERDDIIMISGDDADKLAAEHGHDLVDNSWFDTPFREEQWKQAKAMNTDETFLDHSNFKKGTVGAVAMDSQGNLAAATSTGGMTNKMEGRIGDSAIIGSGTYAQNKTCAVSCTGIGEFFMRATVASYVSNLMEFAGMSLEEAAEKAIHEHHGNLGGDGGLVAVDSEGNTIMSYNSAGMYRGYVNSSEKKLYVWDEEEKV</sequence>
<evidence type="ECO:0000256" key="6">
    <source>
        <dbReference type="PIRSR" id="PIRSR600246-2"/>
    </source>
</evidence>
<dbReference type="FunFam" id="3.60.20.30:FF:000001">
    <property type="entry name" value="Isoaspartyl peptidase/L-asparaginase"/>
    <property type="match status" value="1"/>
</dbReference>
<accession>A0A2T6ACU9</accession>
<dbReference type="Gene3D" id="3.60.20.30">
    <property type="entry name" value="(Glycosyl)asparaginase"/>
    <property type="match status" value="1"/>
</dbReference>
<dbReference type="GO" id="GO:0016811">
    <property type="term" value="F:hydrolase activity, acting on carbon-nitrogen (but not peptide) bonds, in linear amides"/>
    <property type="evidence" value="ECO:0007669"/>
    <property type="project" value="UniProtKB-ARBA"/>
</dbReference>
<feature type="binding site" evidence="6">
    <location>
        <begin position="206"/>
        <end position="209"/>
    </location>
    <ligand>
        <name>substrate</name>
    </ligand>
</feature>
<evidence type="ECO:0000313" key="8">
    <source>
        <dbReference type="EMBL" id="PTX41606.1"/>
    </source>
</evidence>
<gene>
    <name evidence="8" type="ORF">C8P64_3104</name>
</gene>
<evidence type="ECO:0000256" key="2">
    <source>
        <dbReference type="ARBA" id="ARBA00022801"/>
    </source>
</evidence>
<evidence type="ECO:0000256" key="7">
    <source>
        <dbReference type="PIRSR" id="PIRSR600246-3"/>
    </source>
</evidence>
<keyword evidence="1" id="KW-0645">Protease</keyword>
<dbReference type="GO" id="GO:0008233">
    <property type="term" value="F:peptidase activity"/>
    <property type="evidence" value="ECO:0007669"/>
    <property type="project" value="UniProtKB-KW"/>
</dbReference>
<keyword evidence="9" id="KW-1185">Reference proteome</keyword>
<protein>
    <recommendedName>
        <fullName evidence="4">Isoaspartyl peptidase</fullName>
    </recommendedName>
</protein>
<reference evidence="8 9" key="1">
    <citation type="submission" date="2018-04" db="EMBL/GenBank/DDBJ databases">
        <title>Genomic Encyclopedia of Archaeal and Bacterial Type Strains, Phase II (KMG-II): from individual species to whole genera.</title>
        <authorList>
            <person name="Goeker M."/>
        </authorList>
    </citation>
    <scope>NUCLEOTIDE SEQUENCE [LARGE SCALE GENOMIC DNA]</scope>
    <source>
        <strain evidence="8 9">DSM 23082</strain>
    </source>
</reference>
<dbReference type="Pfam" id="PF01112">
    <property type="entry name" value="Asparaginase_2"/>
    <property type="match status" value="1"/>
</dbReference>
<name>A0A2T6ACU9_9FLAO</name>
<keyword evidence="2" id="KW-0378">Hydrolase</keyword>